<dbReference type="Gene3D" id="1.20.1310.10">
    <property type="entry name" value="Cullin Repeats"/>
    <property type="match status" value="1"/>
</dbReference>
<keyword evidence="4" id="KW-0833">Ubl conjugation pathway</keyword>
<evidence type="ECO:0000256" key="4">
    <source>
        <dbReference type="ARBA" id="ARBA00022786"/>
    </source>
</evidence>
<dbReference type="InterPro" id="IPR016158">
    <property type="entry name" value="Cullin_homology"/>
</dbReference>
<dbReference type="Gene3D" id="1.10.10.10">
    <property type="entry name" value="Winged helix-like DNA-binding domain superfamily/Winged helix DNA-binding domain"/>
    <property type="match status" value="1"/>
</dbReference>
<dbReference type="AlphaFoldDB" id="A0A8S1H5C4"/>
<dbReference type="Pfam" id="PF26557">
    <property type="entry name" value="Cullin_AB"/>
    <property type="match status" value="1"/>
</dbReference>
<dbReference type="SMART" id="SM00182">
    <property type="entry name" value="CULLIN"/>
    <property type="match status" value="1"/>
</dbReference>
<dbReference type="Pfam" id="PF25773">
    <property type="entry name" value="TPR_ANAPC2"/>
    <property type="match status" value="1"/>
</dbReference>
<dbReference type="GO" id="GO:0007091">
    <property type="term" value="P:metaphase/anaphase transition of mitotic cell cycle"/>
    <property type="evidence" value="ECO:0007669"/>
    <property type="project" value="TreeGrafter"/>
</dbReference>
<dbReference type="InterPro" id="IPR036388">
    <property type="entry name" value="WH-like_DNA-bd_sf"/>
</dbReference>
<dbReference type="SUPFAM" id="SSF75632">
    <property type="entry name" value="Cullin homology domain"/>
    <property type="match status" value="1"/>
</dbReference>
<dbReference type="InterPro" id="IPR044554">
    <property type="entry name" value="ANAPC2"/>
</dbReference>
<evidence type="ECO:0000256" key="3">
    <source>
        <dbReference type="ARBA" id="ARBA00022776"/>
    </source>
</evidence>
<evidence type="ECO:0000256" key="2">
    <source>
        <dbReference type="ARBA" id="ARBA00022618"/>
    </source>
</evidence>
<dbReference type="InterPro" id="IPR057975">
    <property type="entry name" value="TPR_ANAPC2"/>
</dbReference>
<protein>
    <recommendedName>
        <fullName evidence="1">Anaphase-promoting complex subunit 2</fullName>
    </recommendedName>
</protein>
<dbReference type="SMART" id="SM01013">
    <property type="entry name" value="APC2"/>
    <property type="match status" value="1"/>
</dbReference>
<sequence length="712" mass="82272">MSEDDSMTPEEALGLKLWEHVRGQKKLVWDEFKQATTAPNVVDCIQRLTTVLNDVYQGVQEVIKSAGPLKSLPFNERDLISDAIFPFRERQAVAFLIRPLLLAHFATWRSVYCNVAVEGRVHPWDPNEVARQKIPREKYTTAFKELLRCMRDKWNFEKILEWNMAAQICQLASSYIHREIYLSVHIESKWLKKMISVMRRWAASISMQNAYEAAVVHIYRDMIDFLIGKIYDLVFVEFPRSHKSIATLRYCMQQADDYGRARLSDTLVEHVEKKLLLTAVGTKKILNGYASCVESLRELDTTCVVMHRVCNVIKEYLKSRSDTIQQIISYITSDKKEELEKNMTKRSAMMEEDELKDVNNEFLPENMDTSLWNRWQPDPIDVQPGDSGQVRQGADVFNMLVSVYGSKELFVKEYRTLLADRLSNSNSKDPRFEKRYLDLLKLRFQYSELQNCEVMLKDVEQSQKIDWAVSSAPIYGCIISSHYWPKFDSDKQPTPLPEPLEKAMNVYSETYSQVRGSRSLRWLRGVGCVDVSIELDGVKVEKTVPNMYATVLYLFLEKEVWTATEISDKLGVTSFVAKRRLEWWVKQGLLVQTVAAGATSEEWSLTRNAPLMNNNRAKSPESFDEDEVAMEDANGIVESLEQYWSYTQKYIANHAQNGEVKAEQMHRIYRMFGSPTAHGPTLDHVTTFLQRKVQLGLLSYTNGAYRVPEKCV</sequence>
<dbReference type="EMBL" id="CAJGYM010000008">
    <property type="protein sequence ID" value="CAD6188640.1"/>
    <property type="molecule type" value="Genomic_DNA"/>
</dbReference>
<name>A0A8S1H5C4_9PELO</name>
<reference evidence="8" key="1">
    <citation type="submission" date="2020-10" db="EMBL/GenBank/DDBJ databases">
        <authorList>
            <person name="Kikuchi T."/>
        </authorList>
    </citation>
    <scope>NUCLEOTIDE SEQUENCE</scope>
    <source>
        <strain evidence="8">NKZ352</strain>
    </source>
</reference>
<gene>
    <name evidence="8" type="ORF">CAUJ_LOCUS4559</name>
</gene>
<keyword evidence="2" id="KW-0132">Cell division</keyword>
<comment type="similarity">
    <text evidence="6">Belongs to the cullin family.</text>
</comment>
<dbReference type="GO" id="GO:0005680">
    <property type="term" value="C:anaphase-promoting complex"/>
    <property type="evidence" value="ECO:0007669"/>
    <property type="project" value="TreeGrafter"/>
</dbReference>
<keyword evidence="9" id="KW-1185">Reference proteome</keyword>
<keyword evidence="3" id="KW-0498">Mitosis</keyword>
<proteinExistence type="inferred from homology"/>
<dbReference type="InterPro" id="IPR036317">
    <property type="entry name" value="Cullin_homology_sf"/>
</dbReference>
<dbReference type="Gene3D" id="3.30.230.130">
    <property type="entry name" value="Cullin, Chain C, Domain 2"/>
    <property type="match status" value="1"/>
</dbReference>
<accession>A0A8S1H5C4</accession>
<dbReference type="PANTHER" id="PTHR45957">
    <property type="entry name" value="ANAPHASE-PROMOTING COMPLEX SUBUNIT 2"/>
    <property type="match status" value="1"/>
</dbReference>
<feature type="domain" description="Cullin family profile" evidence="7">
    <location>
        <begin position="358"/>
        <end position="585"/>
    </location>
</feature>
<evidence type="ECO:0000313" key="8">
    <source>
        <dbReference type="EMBL" id="CAD6188640.1"/>
    </source>
</evidence>
<evidence type="ECO:0000313" key="9">
    <source>
        <dbReference type="Proteomes" id="UP000835052"/>
    </source>
</evidence>
<dbReference type="Proteomes" id="UP000835052">
    <property type="component" value="Unassembled WGS sequence"/>
</dbReference>
<evidence type="ECO:0000259" key="7">
    <source>
        <dbReference type="PROSITE" id="PS50069"/>
    </source>
</evidence>
<dbReference type="GO" id="GO:0031625">
    <property type="term" value="F:ubiquitin protein ligase binding"/>
    <property type="evidence" value="ECO:0007669"/>
    <property type="project" value="InterPro"/>
</dbReference>
<dbReference type="GO" id="GO:0051301">
    <property type="term" value="P:cell division"/>
    <property type="evidence" value="ECO:0007669"/>
    <property type="project" value="UniProtKB-KW"/>
</dbReference>
<evidence type="ECO:0000256" key="6">
    <source>
        <dbReference type="PROSITE-ProRule" id="PRU00330"/>
    </source>
</evidence>
<dbReference type="GO" id="GO:0070979">
    <property type="term" value="P:protein K11-linked ubiquitination"/>
    <property type="evidence" value="ECO:0007669"/>
    <property type="project" value="TreeGrafter"/>
</dbReference>
<evidence type="ECO:0000256" key="5">
    <source>
        <dbReference type="ARBA" id="ARBA00023306"/>
    </source>
</evidence>
<dbReference type="OrthoDB" id="5581181at2759"/>
<dbReference type="InterPro" id="IPR014786">
    <property type="entry name" value="ANAPC2_C"/>
</dbReference>
<comment type="caution">
    <text evidence="8">The sequence shown here is derived from an EMBL/GenBank/DDBJ whole genome shotgun (WGS) entry which is preliminary data.</text>
</comment>
<dbReference type="GO" id="GO:0006511">
    <property type="term" value="P:ubiquitin-dependent protein catabolic process"/>
    <property type="evidence" value="ECO:0007669"/>
    <property type="project" value="InterPro"/>
</dbReference>
<dbReference type="InterPro" id="IPR059120">
    <property type="entry name" value="Cullin-like_AB"/>
</dbReference>
<keyword evidence="5" id="KW-0131">Cell cycle</keyword>
<evidence type="ECO:0000256" key="1">
    <source>
        <dbReference type="ARBA" id="ARBA00016068"/>
    </source>
</evidence>
<dbReference type="PROSITE" id="PS50069">
    <property type="entry name" value="CULLIN_2"/>
    <property type="match status" value="1"/>
</dbReference>
<dbReference type="PANTHER" id="PTHR45957:SF1">
    <property type="entry name" value="ANAPHASE-PROMOTING COMPLEX SUBUNIT 2"/>
    <property type="match status" value="1"/>
</dbReference>
<organism evidence="8 9">
    <name type="scientific">Caenorhabditis auriculariae</name>
    <dbReference type="NCBI Taxonomy" id="2777116"/>
    <lineage>
        <taxon>Eukaryota</taxon>
        <taxon>Metazoa</taxon>
        <taxon>Ecdysozoa</taxon>
        <taxon>Nematoda</taxon>
        <taxon>Chromadorea</taxon>
        <taxon>Rhabditida</taxon>
        <taxon>Rhabditina</taxon>
        <taxon>Rhabditomorpha</taxon>
        <taxon>Rhabditoidea</taxon>
        <taxon>Rhabditidae</taxon>
        <taxon>Peloderinae</taxon>
        <taxon>Caenorhabditis</taxon>
    </lineage>
</organism>